<keyword evidence="3" id="KW-0804">Transcription</keyword>
<dbReference type="Pfam" id="PF13305">
    <property type="entry name" value="TetR_C_33"/>
    <property type="match status" value="1"/>
</dbReference>
<dbReference type="Proteomes" id="UP001163739">
    <property type="component" value="Chromosome"/>
</dbReference>
<keyword evidence="7" id="KW-1185">Reference proteome</keyword>
<dbReference type="Pfam" id="PF00440">
    <property type="entry name" value="TetR_N"/>
    <property type="match status" value="1"/>
</dbReference>
<proteinExistence type="predicted"/>
<evidence type="ECO:0000313" key="6">
    <source>
        <dbReference type="EMBL" id="UZE95465.1"/>
    </source>
</evidence>
<dbReference type="InterPro" id="IPR025996">
    <property type="entry name" value="MT1864/Rv1816-like_C"/>
</dbReference>
<dbReference type="EMBL" id="CP100390">
    <property type="protein sequence ID" value="UZE95465.1"/>
    <property type="molecule type" value="Genomic_DNA"/>
</dbReference>
<dbReference type="PANTHER" id="PTHR30055">
    <property type="entry name" value="HTH-TYPE TRANSCRIPTIONAL REGULATOR RUTR"/>
    <property type="match status" value="1"/>
</dbReference>
<dbReference type="PROSITE" id="PS50977">
    <property type="entry name" value="HTH_TETR_2"/>
    <property type="match status" value="1"/>
</dbReference>
<feature type="DNA-binding region" description="H-T-H motif" evidence="4">
    <location>
        <begin position="34"/>
        <end position="53"/>
    </location>
</feature>
<gene>
    <name evidence="6" type="ORF">NKI27_15525</name>
</gene>
<dbReference type="SUPFAM" id="SSF48498">
    <property type="entry name" value="Tetracyclin repressor-like, C-terminal domain"/>
    <property type="match status" value="1"/>
</dbReference>
<organism evidence="6 7">
    <name type="scientific">Alkalimarinus alittae</name>
    <dbReference type="NCBI Taxonomy" id="2961619"/>
    <lineage>
        <taxon>Bacteria</taxon>
        <taxon>Pseudomonadati</taxon>
        <taxon>Pseudomonadota</taxon>
        <taxon>Gammaproteobacteria</taxon>
        <taxon>Alteromonadales</taxon>
        <taxon>Alteromonadaceae</taxon>
        <taxon>Alkalimarinus</taxon>
    </lineage>
</organism>
<evidence type="ECO:0000256" key="1">
    <source>
        <dbReference type="ARBA" id="ARBA00023015"/>
    </source>
</evidence>
<accession>A0ABY6N043</accession>
<dbReference type="SUPFAM" id="SSF46689">
    <property type="entry name" value="Homeodomain-like"/>
    <property type="match status" value="1"/>
</dbReference>
<dbReference type="RefSeq" id="WP_265046954.1">
    <property type="nucleotide sequence ID" value="NZ_CP100390.1"/>
</dbReference>
<evidence type="ECO:0000313" key="7">
    <source>
        <dbReference type="Proteomes" id="UP001163739"/>
    </source>
</evidence>
<dbReference type="InterPro" id="IPR050109">
    <property type="entry name" value="HTH-type_TetR-like_transc_reg"/>
</dbReference>
<sequence>MGVQEQPYHHGNLKQALLDTALEHLTLHGPDKVSLRALARDVGVSQTAPYRHFEDKTALLAALATEGFRRLYDASNSVIKADSTVASALQMSGKAYIHFALDNPELYRLMFGPMLSPDDDFPELEEAGGNAFNVIVSLVQRGIETGEFVDKDPLLVANSTWAMVHGISSLMLDRRFDCVEGGISESVLDESLDIILLGLQVR</sequence>
<dbReference type="InterPro" id="IPR036271">
    <property type="entry name" value="Tet_transcr_reg_TetR-rel_C_sf"/>
</dbReference>
<evidence type="ECO:0000256" key="3">
    <source>
        <dbReference type="ARBA" id="ARBA00023163"/>
    </source>
</evidence>
<evidence type="ECO:0000259" key="5">
    <source>
        <dbReference type="PROSITE" id="PS50977"/>
    </source>
</evidence>
<dbReference type="InterPro" id="IPR009057">
    <property type="entry name" value="Homeodomain-like_sf"/>
</dbReference>
<keyword evidence="2 4" id="KW-0238">DNA-binding</keyword>
<dbReference type="InterPro" id="IPR001647">
    <property type="entry name" value="HTH_TetR"/>
</dbReference>
<feature type="domain" description="HTH tetR-type" evidence="5">
    <location>
        <begin position="11"/>
        <end position="71"/>
    </location>
</feature>
<dbReference type="Gene3D" id="1.10.357.10">
    <property type="entry name" value="Tetracycline Repressor, domain 2"/>
    <property type="match status" value="1"/>
</dbReference>
<reference evidence="6" key="1">
    <citation type="submission" date="2022-06" db="EMBL/GenBank/DDBJ databases">
        <title>Alkalimarinus sp. nov., isolated from gut of a Alitta virens.</title>
        <authorList>
            <person name="Yang A.I."/>
            <person name="Shin N.-R."/>
        </authorList>
    </citation>
    <scope>NUCLEOTIDE SEQUENCE</scope>
    <source>
        <strain evidence="6">A2M4</strain>
    </source>
</reference>
<evidence type="ECO:0000256" key="4">
    <source>
        <dbReference type="PROSITE-ProRule" id="PRU00335"/>
    </source>
</evidence>
<protein>
    <submittedName>
        <fullName evidence="6">TetR/AcrR family transcriptional regulator</fullName>
    </submittedName>
</protein>
<dbReference type="PANTHER" id="PTHR30055:SF234">
    <property type="entry name" value="HTH-TYPE TRANSCRIPTIONAL REGULATOR BETI"/>
    <property type="match status" value="1"/>
</dbReference>
<evidence type="ECO:0000256" key="2">
    <source>
        <dbReference type="ARBA" id="ARBA00023125"/>
    </source>
</evidence>
<keyword evidence="1" id="KW-0805">Transcription regulation</keyword>
<name>A0ABY6N043_9ALTE</name>